<feature type="region of interest" description="Disordered" evidence="1">
    <location>
        <begin position="161"/>
        <end position="290"/>
    </location>
</feature>
<dbReference type="InterPro" id="IPR059238">
    <property type="entry name" value="UBX1_UBXN9"/>
</dbReference>
<dbReference type="CDD" id="cd16118">
    <property type="entry name" value="UBX2_UBXN9"/>
    <property type="match status" value="1"/>
</dbReference>
<gene>
    <name evidence="4" type="primary">LOC108085055</name>
</gene>
<sequence>MDKRVTVLLPNARRQNVSVTANMTLLEILETACAKHGYDSDEHCLKFHNKVVSLTQQFRFSGLPNNCVLEMEPTEKRRVLSSVVVCVQLSDGSREQGDFSPNDTVWQVVQKLCETQVLGYESPIIVYMRSEVIGQEKMQETTLKSLGILEGRAMMRLIDKKPEELKTQANVYKPPEVKPKSRADDDDQPSTSRSAMAAGGHGGGGFSLTSNMIKSLKRTAPDEQATAANDKAEPSGKAETEKEPEPQAAPKYDWGSGSGYSLAHRQQRQNQLESNEGEDNPGRPPPVVNVIGPRQAVLFSLDETKKQADDLPDSFFDLTVNDLKMVLRDLKRTSTGDDDAPLLTAKLRELERQKTMLAKLNQYKDCVLRIQFPDRFVLQGIFKPHEQLAKVEEFVRQFLAQPGEQFHLFTIPPKKVLPSSETLLELNFVPNAIVHFGFLKDGLNAINNRFVQEQYMGQLTSEEGAHYAVQKYRLTRAASPEANR</sequence>
<dbReference type="Gene3D" id="3.10.20.90">
    <property type="entry name" value="Phosphatidylinositol 3-kinase Catalytic Subunit, Chain A, domain 1"/>
    <property type="match status" value="2"/>
</dbReference>
<keyword evidence="3" id="KW-1185">Reference proteome</keyword>
<dbReference type="GO" id="GO:0005737">
    <property type="term" value="C:cytoplasm"/>
    <property type="evidence" value="ECO:0007669"/>
    <property type="project" value="TreeGrafter"/>
</dbReference>
<evidence type="ECO:0000313" key="3">
    <source>
        <dbReference type="Proteomes" id="UP001652661"/>
    </source>
</evidence>
<evidence type="ECO:0000313" key="4">
    <source>
        <dbReference type="RefSeq" id="XP_017037004.1"/>
    </source>
</evidence>
<dbReference type="GO" id="GO:0042593">
    <property type="term" value="P:glucose homeostasis"/>
    <property type="evidence" value="ECO:0007669"/>
    <property type="project" value="TreeGrafter"/>
</dbReference>
<evidence type="ECO:0000256" key="1">
    <source>
        <dbReference type="SAM" id="MobiDB-lite"/>
    </source>
</evidence>
<dbReference type="GO" id="GO:0005634">
    <property type="term" value="C:nucleus"/>
    <property type="evidence" value="ECO:0007669"/>
    <property type="project" value="TreeGrafter"/>
</dbReference>
<dbReference type="AlphaFoldDB" id="A0A6P4JQT1"/>
<protein>
    <submittedName>
        <fullName evidence="4">Tether containing UBX domain for GLUT4</fullName>
    </submittedName>
</protein>
<feature type="compositionally biased region" description="Basic and acidic residues" evidence="1">
    <location>
        <begin position="230"/>
        <end position="245"/>
    </location>
</feature>
<dbReference type="PANTHER" id="PTHR46467">
    <property type="entry name" value="TETHER CONTAINING UBX DOMAIN FOR GLUT4"/>
    <property type="match status" value="1"/>
</dbReference>
<dbReference type="GO" id="GO:0006886">
    <property type="term" value="P:intracellular protein transport"/>
    <property type="evidence" value="ECO:0007669"/>
    <property type="project" value="TreeGrafter"/>
</dbReference>
<dbReference type="Pfam" id="PF11470">
    <property type="entry name" value="TUG-UBL1"/>
    <property type="match status" value="1"/>
</dbReference>
<name>A0A6P4JQT1_DROKI</name>
<organism evidence="3 4">
    <name type="scientific">Drosophila kikkawai</name>
    <name type="common">Fruit fly</name>
    <dbReference type="NCBI Taxonomy" id="30033"/>
    <lineage>
        <taxon>Eukaryota</taxon>
        <taxon>Metazoa</taxon>
        <taxon>Ecdysozoa</taxon>
        <taxon>Arthropoda</taxon>
        <taxon>Hexapoda</taxon>
        <taxon>Insecta</taxon>
        <taxon>Pterygota</taxon>
        <taxon>Neoptera</taxon>
        <taxon>Endopterygota</taxon>
        <taxon>Diptera</taxon>
        <taxon>Brachycera</taxon>
        <taxon>Muscomorpha</taxon>
        <taxon>Ephydroidea</taxon>
        <taxon>Drosophilidae</taxon>
        <taxon>Drosophila</taxon>
        <taxon>Sophophora</taxon>
    </lineage>
</organism>
<dbReference type="OrthoDB" id="440781at2759"/>
<feature type="domain" description="UBX" evidence="2">
    <location>
        <begin position="361"/>
        <end position="436"/>
    </location>
</feature>
<dbReference type="GeneID" id="108085055"/>
<dbReference type="GO" id="GO:0012506">
    <property type="term" value="C:vesicle membrane"/>
    <property type="evidence" value="ECO:0007669"/>
    <property type="project" value="TreeGrafter"/>
</dbReference>
<dbReference type="PROSITE" id="PS50033">
    <property type="entry name" value="UBX"/>
    <property type="match status" value="1"/>
</dbReference>
<dbReference type="InterPro" id="IPR029071">
    <property type="entry name" value="Ubiquitin-like_domsf"/>
</dbReference>
<dbReference type="Pfam" id="PF00789">
    <property type="entry name" value="UBX"/>
    <property type="match status" value="1"/>
</dbReference>
<dbReference type="SMART" id="SM00166">
    <property type="entry name" value="UBX"/>
    <property type="match status" value="1"/>
</dbReference>
<dbReference type="InterPro" id="IPR021569">
    <property type="entry name" value="TUG-UBL1"/>
</dbReference>
<dbReference type="OMA" id="APKYDWG"/>
<dbReference type="Proteomes" id="UP001652661">
    <property type="component" value="Chromosome 3R"/>
</dbReference>
<proteinExistence type="predicted"/>
<accession>A0A6P4JQT1</accession>
<reference evidence="4" key="1">
    <citation type="submission" date="2025-08" db="UniProtKB">
        <authorList>
            <consortium name="RefSeq"/>
        </authorList>
    </citation>
    <scope>IDENTIFICATION</scope>
    <source>
        <strain evidence="4">14028-0561.14</strain>
        <tissue evidence="4">Whole fly</tissue>
    </source>
</reference>
<dbReference type="CDD" id="cd17075">
    <property type="entry name" value="UBX1_UBXN9"/>
    <property type="match status" value="1"/>
</dbReference>
<dbReference type="CDD" id="cd16105">
    <property type="entry name" value="Ubl_ASPSCR1_like"/>
    <property type="match status" value="1"/>
</dbReference>
<dbReference type="InterPro" id="IPR001012">
    <property type="entry name" value="UBX_dom"/>
</dbReference>
<dbReference type="PANTHER" id="PTHR46467:SF1">
    <property type="entry name" value="TETHER CONTAINING UBX DOMAIN FOR GLUT4"/>
    <property type="match status" value="1"/>
</dbReference>
<dbReference type="SUPFAM" id="SSF54236">
    <property type="entry name" value="Ubiquitin-like"/>
    <property type="match status" value="2"/>
</dbReference>
<evidence type="ECO:0000259" key="2">
    <source>
        <dbReference type="PROSITE" id="PS50033"/>
    </source>
</evidence>
<dbReference type="RefSeq" id="XP_017037004.1">
    <property type="nucleotide sequence ID" value="XM_017181515.3"/>
</dbReference>